<keyword evidence="1" id="KW-1133">Transmembrane helix</keyword>
<dbReference type="AlphaFoldDB" id="A0A1H5Y472"/>
<sequence length="54" mass="5914">MTTTRQKYEILALALIILLAVPTLLRKSGLTSQVRLAIGVGIAVLILILLRMLK</sequence>
<dbReference type="RefSeq" id="WP_160115096.1">
    <property type="nucleotide sequence ID" value="NZ_FNVA01000003.1"/>
</dbReference>
<evidence type="ECO:0000313" key="2">
    <source>
        <dbReference type="EMBL" id="SEG18632.1"/>
    </source>
</evidence>
<keyword evidence="1" id="KW-0472">Membrane</keyword>
<evidence type="ECO:0000256" key="1">
    <source>
        <dbReference type="SAM" id="Phobius"/>
    </source>
</evidence>
<feature type="transmembrane region" description="Helical" evidence="1">
    <location>
        <begin position="36"/>
        <end position="53"/>
    </location>
</feature>
<dbReference type="EMBL" id="FNVA01000003">
    <property type="protein sequence ID" value="SEG18632.1"/>
    <property type="molecule type" value="Genomic_DNA"/>
</dbReference>
<name>A0A1H5Y472_9BACT</name>
<keyword evidence="3" id="KW-1185">Reference proteome</keyword>
<gene>
    <name evidence="2" type="ORF">SAMN05421819_2107</name>
</gene>
<keyword evidence="1" id="KW-0812">Transmembrane</keyword>
<dbReference type="Proteomes" id="UP000236728">
    <property type="component" value="Unassembled WGS sequence"/>
</dbReference>
<protein>
    <submittedName>
        <fullName evidence="2">Uncharacterized protein</fullName>
    </submittedName>
</protein>
<accession>A0A1H5Y472</accession>
<reference evidence="2 3" key="1">
    <citation type="submission" date="2016-10" db="EMBL/GenBank/DDBJ databases">
        <authorList>
            <person name="de Groot N.N."/>
        </authorList>
    </citation>
    <scope>NUCLEOTIDE SEQUENCE [LARGE SCALE GENOMIC DNA]</scope>
    <source>
        <strain evidence="2 3">DSM 22489</strain>
    </source>
</reference>
<evidence type="ECO:0000313" key="3">
    <source>
        <dbReference type="Proteomes" id="UP000236728"/>
    </source>
</evidence>
<proteinExistence type="predicted"/>
<organism evidence="2 3">
    <name type="scientific">Bryocella elongata</name>
    <dbReference type="NCBI Taxonomy" id="863522"/>
    <lineage>
        <taxon>Bacteria</taxon>
        <taxon>Pseudomonadati</taxon>
        <taxon>Acidobacteriota</taxon>
        <taxon>Terriglobia</taxon>
        <taxon>Terriglobales</taxon>
        <taxon>Acidobacteriaceae</taxon>
        <taxon>Bryocella</taxon>
    </lineage>
</organism>